<comment type="caution">
    <text evidence="4">The sequence shown here is derived from an EMBL/GenBank/DDBJ whole genome shotgun (WGS) entry which is preliminary data.</text>
</comment>
<dbReference type="EMBL" id="RAYQ01000008">
    <property type="protein sequence ID" value="RKI91763.1"/>
    <property type="molecule type" value="Genomic_DNA"/>
</dbReference>
<dbReference type="RefSeq" id="WP_120469004.1">
    <property type="nucleotide sequence ID" value="NZ_RAYQ01000008.1"/>
</dbReference>
<name>A0A3A9AW38_9FIRM</name>
<proteinExistence type="inferred from homology"/>
<dbReference type="Gene3D" id="2.160.10.10">
    <property type="entry name" value="Hexapeptide repeat proteins"/>
    <property type="match status" value="1"/>
</dbReference>
<dbReference type="Pfam" id="PF00132">
    <property type="entry name" value="Hexapep"/>
    <property type="match status" value="1"/>
</dbReference>
<keyword evidence="5" id="KW-1185">Reference proteome</keyword>
<accession>A0A3A9AW38</accession>
<keyword evidence="2 4" id="KW-0808">Transferase</keyword>
<dbReference type="PANTHER" id="PTHR42811">
    <property type="entry name" value="SERINE ACETYLTRANSFERASE"/>
    <property type="match status" value="1"/>
</dbReference>
<evidence type="ECO:0000256" key="2">
    <source>
        <dbReference type="ARBA" id="ARBA00022679"/>
    </source>
</evidence>
<protein>
    <submittedName>
        <fullName evidence="4">Serine acetyltransferase</fullName>
    </submittedName>
</protein>
<evidence type="ECO:0000313" key="4">
    <source>
        <dbReference type="EMBL" id="RKI91763.1"/>
    </source>
</evidence>
<dbReference type="InterPro" id="IPR001451">
    <property type="entry name" value="Hexapep"/>
</dbReference>
<dbReference type="CDD" id="cd03354">
    <property type="entry name" value="LbH_SAT"/>
    <property type="match status" value="1"/>
</dbReference>
<dbReference type="OrthoDB" id="9801697at2"/>
<dbReference type="InterPro" id="IPR011004">
    <property type="entry name" value="Trimer_LpxA-like_sf"/>
</dbReference>
<keyword evidence="3" id="KW-0012">Acyltransferase</keyword>
<dbReference type="GO" id="GO:0016746">
    <property type="term" value="F:acyltransferase activity"/>
    <property type="evidence" value="ECO:0007669"/>
    <property type="project" value="UniProtKB-KW"/>
</dbReference>
<evidence type="ECO:0000313" key="5">
    <source>
        <dbReference type="Proteomes" id="UP000280696"/>
    </source>
</evidence>
<dbReference type="SUPFAM" id="SSF51161">
    <property type="entry name" value="Trimeric LpxA-like enzymes"/>
    <property type="match status" value="1"/>
</dbReference>
<evidence type="ECO:0000256" key="3">
    <source>
        <dbReference type="ARBA" id="ARBA00023315"/>
    </source>
</evidence>
<dbReference type="Proteomes" id="UP000280696">
    <property type="component" value="Unassembled WGS sequence"/>
</dbReference>
<dbReference type="InterPro" id="IPR045304">
    <property type="entry name" value="LbH_SAT"/>
</dbReference>
<dbReference type="AlphaFoldDB" id="A0A3A9AW38"/>
<comment type="similarity">
    <text evidence="1">Belongs to the transferase hexapeptide repeat family.</text>
</comment>
<sequence length="207" mass="23355">MNKKIILQKICFFKTILPDILFLCSRNQSEINRDIERYLEEIPYSKAGIRALNYCLLFYKPFRNVFYYRTKQNHVLRSLCRAFLKPVVTVEINGGEIAEGFRIDHNYCVVRPFKAGKNLTVRNGVTIGKGRARDDDSSFFQPIIGDNVDIYANAVIFGGIYIGNNVKIGAGAVVNKDVPDNCIVVGNPMRIILKDRSTGSIDTVPQA</sequence>
<organism evidence="4 5">
    <name type="scientific">Parablautia intestinalis</name>
    <dbReference type="NCBI Taxonomy" id="2320100"/>
    <lineage>
        <taxon>Bacteria</taxon>
        <taxon>Bacillati</taxon>
        <taxon>Bacillota</taxon>
        <taxon>Clostridia</taxon>
        <taxon>Lachnospirales</taxon>
        <taxon>Lachnospiraceae</taxon>
        <taxon>Parablautia</taxon>
    </lineage>
</organism>
<gene>
    <name evidence="4" type="ORF">D7V94_09215</name>
</gene>
<evidence type="ECO:0000256" key="1">
    <source>
        <dbReference type="ARBA" id="ARBA00007274"/>
    </source>
</evidence>
<reference evidence="4 5" key="1">
    <citation type="submission" date="2018-09" db="EMBL/GenBank/DDBJ databases">
        <title>Murine metabolic-syndrome-specific gut microbial biobank.</title>
        <authorList>
            <person name="Liu C."/>
        </authorList>
    </citation>
    <scope>NUCLEOTIDE SEQUENCE [LARGE SCALE GENOMIC DNA]</scope>
    <source>
        <strain evidence="4 5">0.1xD8-82</strain>
    </source>
</reference>